<feature type="transmembrane region" description="Helical" evidence="7">
    <location>
        <begin position="191"/>
        <end position="212"/>
    </location>
</feature>
<feature type="transmembrane region" description="Helical" evidence="7">
    <location>
        <begin position="43"/>
        <end position="62"/>
    </location>
</feature>
<reference evidence="8 9" key="1">
    <citation type="submission" date="2022-02" db="EMBL/GenBank/DDBJ databases">
        <title>Mesosutterella porci, a novel member of the family Sutterellaceae from pig feces.</title>
        <authorList>
            <person name="Wylensek D."/>
            <person name="Clavel T."/>
        </authorList>
    </citation>
    <scope>NUCLEOTIDE SEQUENCE [LARGE SCALE GENOMIC DNA]</scope>
    <source>
        <strain evidence="9">oilRF-744-wt-GAM-9</strain>
    </source>
</reference>
<sequence>MSNSLLMYAFVALVTSLTPGAGVLYTVSNAFRFGKSNAWRSPVGNALGVAFMSAVSATGLGAVIVANALAFTAMQAGGALVLVWLGWKNWKAPAVDLARIGQAGSLSAASRQLPVRRVIPSAAVLQVSNPMLIVFLLSLMPPFISRSAPYGPQAALLSAIFVLICLLVHLVYSYTACFAGRYLGGPRFSWWLNRISAVLFWLCAVGVLWHLARP</sequence>
<dbReference type="PANTHER" id="PTHR30086:SF14">
    <property type="entry name" value="HOMOSERINE_HOMOSERINE LACTONE EFFLUX PROTEIN"/>
    <property type="match status" value="1"/>
</dbReference>
<dbReference type="InterPro" id="IPR001123">
    <property type="entry name" value="LeuE-type"/>
</dbReference>
<evidence type="ECO:0000256" key="4">
    <source>
        <dbReference type="ARBA" id="ARBA00022692"/>
    </source>
</evidence>
<evidence type="ECO:0000256" key="3">
    <source>
        <dbReference type="ARBA" id="ARBA00022475"/>
    </source>
</evidence>
<dbReference type="EMBL" id="JAKNCT010000006">
    <property type="protein sequence ID" value="MCG5030980.1"/>
    <property type="molecule type" value="Genomic_DNA"/>
</dbReference>
<name>A0ABS9MQV2_9BURK</name>
<dbReference type="RefSeq" id="WP_237978633.1">
    <property type="nucleotide sequence ID" value="NZ_JAKNCT010000006.1"/>
</dbReference>
<keyword evidence="9" id="KW-1185">Reference proteome</keyword>
<proteinExistence type="inferred from homology"/>
<comment type="caution">
    <text evidence="8">The sequence shown here is derived from an EMBL/GenBank/DDBJ whole genome shotgun (WGS) entry which is preliminary data.</text>
</comment>
<accession>A0ABS9MQV2</accession>
<feature type="transmembrane region" description="Helical" evidence="7">
    <location>
        <begin position="156"/>
        <end position="179"/>
    </location>
</feature>
<evidence type="ECO:0000313" key="9">
    <source>
        <dbReference type="Proteomes" id="UP001297600"/>
    </source>
</evidence>
<evidence type="ECO:0000313" key="8">
    <source>
        <dbReference type="EMBL" id="MCG5030980.1"/>
    </source>
</evidence>
<keyword evidence="6 7" id="KW-0472">Membrane</keyword>
<comment type="similarity">
    <text evidence="2">Belongs to the Rht family.</text>
</comment>
<evidence type="ECO:0000256" key="7">
    <source>
        <dbReference type="SAM" id="Phobius"/>
    </source>
</evidence>
<gene>
    <name evidence="8" type="ORF">MAF45_05905</name>
</gene>
<keyword evidence="4 7" id="KW-0812">Transmembrane</keyword>
<feature type="transmembrane region" description="Helical" evidence="7">
    <location>
        <begin position="118"/>
        <end position="144"/>
    </location>
</feature>
<keyword evidence="5 7" id="KW-1133">Transmembrane helix</keyword>
<keyword evidence="3" id="KW-1003">Cell membrane</keyword>
<evidence type="ECO:0000256" key="6">
    <source>
        <dbReference type="ARBA" id="ARBA00023136"/>
    </source>
</evidence>
<organism evidence="8 9">
    <name type="scientific">Mesosutterella porci</name>
    <dbReference type="NCBI Taxonomy" id="2915351"/>
    <lineage>
        <taxon>Bacteria</taxon>
        <taxon>Pseudomonadati</taxon>
        <taxon>Pseudomonadota</taxon>
        <taxon>Betaproteobacteria</taxon>
        <taxon>Burkholderiales</taxon>
        <taxon>Sutterellaceae</taxon>
        <taxon>Mesosutterella</taxon>
    </lineage>
</organism>
<dbReference type="Pfam" id="PF01810">
    <property type="entry name" value="LysE"/>
    <property type="match status" value="1"/>
</dbReference>
<feature type="transmembrane region" description="Helical" evidence="7">
    <location>
        <begin position="6"/>
        <end position="31"/>
    </location>
</feature>
<comment type="subcellular location">
    <subcellularLocation>
        <location evidence="1">Cell membrane</location>
        <topology evidence="1">Multi-pass membrane protein</topology>
    </subcellularLocation>
</comment>
<dbReference type="Proteomes" id="UP001297600">
    <property type="component" value="Unassembled WGS sequence"/>
</dbReference>
<evidence type="ECO:0000256" key="5">
    <source>
        <dbReference type="ARBA" id="ARBA00022989"/>
    </source>
</evidence>
<evidence type="ECO:0000256" key="2">
    <source>
        <dbReference type="ARBA" id="ARBA00007928"/>
    </source>
</evidence>
<evidence type="ECO:0000256" key="1">
    <source>
        <dbReference type="ARBA" id="ARBA00004651"/>
    </source>
</evidence>
<dbReference type="PANTHER" id="PTHR30086">
    <property type="entry name" value="ARGININE EXPORTER PROTEIN ARGO"/>
    <property type="match status" value="1"/>
</dbReference>
<protein>
    <submittedName>
        <fullName evidence="8">LysE family translocator</fullName>
    </submittedName>
</protein>